<accession>A5DCR6</accession>
<dbReference type="InterPro" id="IPR051187">
    <property type="entry name" value="Pre-mRNA_3'-end_processing_reg"/>
</dbReference>
<dbReference type="GO" id="GO:0005847">
    <property type="term" value="C:mRNA cleavage and polyadenylation specificity factor complex"/>
    <property type="evidence" value="ECO:0007669"/>
    <property type="project" value="TreeGrafter"/>
</dbReference>
<keyword evidence="9" id="KW-1185">Reference proteome</keyword>
<dbReference type="InParanoid" id="A5DCR6"/>
<feature type="region of interest" description="Disordered" evidence="6">
    <location>
        <begin position="33"/>
        <end position="110"/>
    </location>
</feature>
<feature type="compositionally biased region" description="Acidic residues" evidence="6">
    <location>
        <begin position="33"/>
        <end position="47"/>
    </location>
</feature>
<sequence length="278" mass="30504">MYYSDLMWVHRCATIMLDSHLCKDYNFNMPPQSDDDDDFLYGSDENEQPVQKKQKTAPSVEVKETVPAPSKNENDDSDEEEDSDDDIEFVIGDTGSKPSTATTSSGTHNDTIDAVTDAEDQNKSNAVVAKDSSKPTTVDVNAVAELDGKPLTQVDLEKLKDKPWRFPGADISDYFNYGFDEFSWTAYCCKQDKLRGEFNPQKLMAQLMGGGGPPPKPNGQNNNGNMAPPMGMPPMGMMPGMPPGMPPMGMMPPGMPMPNFNNRQGGNFVPPPPPPGRR</sequence>
<dbReference type="eggNOG" id="KOG1049">
    <property type="taxonomic scope" value="Eukaryota"/>
</dbReference>
<evidence type="ECO:0000256" key="3">
    <source>
        <dbReference type="ARBA" id="ARBA00017404"/>
    </source>
</evidence>
<feature type="compositionally biased region" description="Pro residues" evidence="6">
    <location>
        <begin position="269"/>
        <end position="278"/>
    </location>
</feature>
<dbReference type="Pfam" id="PF05182">
    <property type="entry name" value="Fip1"/>
    <property type="match status" value="1"/>
</dbReference>
<dbReference type="HOGENOM" id="CLU_039307_2_1_1"/>
<evidence type="ECO:0000256" key="5">
    <source>
        <dbReference type="ARBA" id="ARBA00023242"/>
    </source>
</evidence>
<feature type="compositionally biased region" description="Polar residues" evidence="6">
    <location>
        <begin position="96"/>
        <end position="109"/>
    </location>
</feature>
<dbReference type="RefSeq" id="XP_001487694.1">
    <property type="nucleotide sequence ID" value="XM_001487644.1"/>
</dbReference>
<feature type="region of interest" description="Disordered" evidence="6">
    <location>
        <begin position="208"/>
        <end position="231"/>
    </location>
</feature>
<gene>
    <name evidence="8" type="ORF">PGUG_01071</name>
</gene>
<feature type="region of interest" description="Disordered" evidence="6">
    <location>
        <begin position="255"/>
        <end position="278"/>
    </location>
</feature>
<evidence type="ECO:0000259" key="7">
    <source>
        <dbReference type="Pfam" id="PF05182"/>
    </source>
</evidence>
<keyword evidence="5" id="KW-0539">Nucleus</keyword>
<dbReference type="InterPro" id="IPR007854">
    <property type="entry name" value="Fip1_dom"/>
</dbReference>
<protein>
    <recommendedName>
        <fullName evidence="3">Pre-mRNA polyadenylation factor FIP1</fullName>
    </recommendedName>
</protein>
<comment type="similarity">
    <text evidence="2">Belongs to the FIP1 family.</text>
</comment>
<evidence type="ECO:0000313" key="9">
    <source>
        <dbReference type="Proteomes" id="UP000001997"/>
    </source>
</evidence>
<evidence type="ECO:0000313" key="8">
    <source>
        <dbReference type="EMBL" id="EDK36973.1"/>
    </source>
</evidence>
<dbReference type="GO" id="GO:0006397">
    <property type="term" value="P:mRNA processing"/>
    <property type="evidence" value="ECO:0007669"/>
    <property type="project" value="UniProtKB-KW"/>
</dbReference>
<dbReference type="OMA" id="FDEFTWE"/>
<dbReference type="EMBL" id="CH408155">
    <property type="protein sequence ID" value="EDK36973.1"/>
    <property type="molecule type" value="Genomic_DNA"/>
</dbReference>
<feature type="domain" description="Pre-mRNA polyadenylation factor Fip1" evidence="7">
    <location>
        <begin position="153"/>
        <end position="195"/>
    </location>
</feature>
<evidence type="ECO:0000256" key="6">
    <source>
        <dbReference type="SAM" id="MobiDB-lite"/>
    </source>
</evidence>
<dbReference type="AlphaFoldDB" id="A5DCR6"/>
<comment type="subcellular location">
    <subcellularLocation>
        <location evidence="1">Nucleus</location>
    </subcellularLocation>
</comment>
<evidence type="ECO:0000256" key="2">
    <source>
        <dbReference type="ARBA" id="ARBA00007459"/>
    </source>
</evidence>
<dbReference type="OrthoDB" id="1917198at2759"/>
<name>A5DCR6_PICGU</name>
<keyword evidence="4" id="KW-0507">mRNA processing</keyword>
<dbReference type="KEGG" id="pgu:PGUG_01071"/>
<organism evidence="8 9">
    <name type="scientific">Meyerozyma guilliermondii (strain ATCC 6260 / CBS 566 / DSM 6381 / JCM 1539 / NBRC 10279 / NRRL Y-324)</name>
    <name type="common">Yeast</name>
    <name type="synonym">Candida guilliermondii</name>
    <dbReference type="NCBI Taxonomy" id="294746"/>
    <lineage>
        <taxon>Eukaryota</taxon>
        <taxon>Fungi</taxon>
        <taxon>Dikarya</taxon>
        <taxon>Ascomycota</taxon>
        <taxon>Saccharomycotina</taxon>
        <taxon>Pichiomycetes</taxon>
        <taxon>Debaryomycetaceae</taxon>
        <taxon>Meyerozyma</taxon>
    </lineage>
</organism>
<dbReference type="Proteomes" id="UP000001997">
    <property type="component" value="Unassembled WGS sequence"/>
</dbReference>
<dbReference type="PANTHER" id="PTHR13484">
    <property type="entry name" value="FIP1-LIKE 1 PROTEIN"/>
    <property type="match status" value="1"/>
</dbReference>
<feature type="compositionally biased region" description="Acidic residues" evidence="6">
    <location>
        <begin position="75"/>
        <end position="88"/>
    </location>
</feature>
<reference evidence="8 9" key="1">
    <citation type="journal article" date="2009" name="Nature">
        <title>Evolution of pathogenicity and sexual reproduction in eight Candida genomes.</title>
        <authorList>
            <person name="Butler G."/>
            <person name="Rasmussen M.D."/>
            <person name="Lin M.F."/>
            <person name="Santos M.A."/>
            <person name="Sakthikumar S."/>
            <person name="Munro C.A."/>
            <person name="Rheinbay E."/>
            <person name="Grabherr M."/>
            <person name="Forche A."/>
            <person name="Reedy J.L."/>
            <person name="Agrafioti I."/>
            <person name="Arnaud M.B."/>
            <person name="Bates S."/>
            <person name="Brown A.J."/>
            <person name="Brunke S."/>
            <person name="Costanzo M.C."/>
            <person name="Fitzpatrick D.A."/>
            <person name="de Groot P.W."/>
            <person name="Harris D."/>
            <person name="Hoyer L.L."/>
            <person name="Hube B."/>
            <person name="Klis F.M."/>
            <person name="Kodira C."/>
            <person name="Lennard N."/>
            <person name="Logue M.E."/>
            <person name="Martin R."/>
            <person name="Neiman A.M."/>
            <person name="Nikolaou E."/>
            <person name="Quail M.A."/>
            <person name="Quinn J."/>
            <person name="Santos M.C."/>
            <person name="Schmitzberger F.F."/>
            <person name="Sherlock G."/>
            <person name="Shah P."/>
            <person name="Silverstein K.A."/>
            <person name="Skrzypek M.S."/>
            <person name="Soll D."/>
            <person name="Staggs R."/>
            <person name="Stansfield I."/>
            <person name="Stumpf M.P."/>
            <person name="Sudbery P.E."/>
            <person name="Srikantha T."/>
            <person name="Zeng Q."/>
            <person name="Berman J."/>
            <person name="Berriman M."/>
            <person name="Heitman J."/>
            <person name="Gow N.A."/>
            <person name="Lorenz M.C."/>
            <person name="Birren B.W."/>
            <person name="Kellis M."/>
            <person name="Cuomo C.A."/>
        </authorList>
    </citation>
    <scope>NUCLEOTIDE SEQUENCE [LARGE SCALE GENOMIC DNA]</scope>
    <source>
        <strain evidence="9">ATCC 6260 / CBS 566 / DSM 6381 / JCM 1539 / NBRC 10279 / NRRL Y-324</strain>
    </source>
</reference>
<feature type="compositionally biased region" description="Low complexity" evidence="6">
    <location>
        <begin position="218"/>
        <end position="231"/>
    </location>
</feature>
<proteinExistence type="inferred from homology"/>
<dbReference type="GeneID" id="5128923"/>
<dbReference type="STRING" id="294746.A5DCR6"/>
<dbReference type="PANTHER" id="PTHR13484:SF0">
    <property type="entry name" value="PRE-MRNA 3'-END-PROCESSING FACTOR FIP1"/>
    <property type="match status" value="1"/>
</dbReference>
<evidence type="ECO:0000256" key="4">
    <source>
        <dbReference type="ARBA" id="ARBA00022664"/>
    </source>
</evidence>
<evidence type="ECO:0000256" key="1">
    <source>
        <dbReference type="ARBA" id="ARBA00004123"/>
    </source>
</evidence>